<dbReference type="EMBL" id="OR420753">
    <property type="protein sequence ID" value="WOZ55771.1"/>
    <property type="molecule type" value="Genomic_DNA"/>
</dbReference>
<protein>
    <submittedName>
        <fullName evidence="5">Tail fiber protein</fullName>
    </submittedName>
</protein>
<accession>A0AAX4G2S0</accession>
<keyword evidence="2" id="KW-1227">Viral tail protein</keyword>
<evidence type="ECO:0000256" key="1">
    <source>
        <dbReference type="ARBA" id="ARBA00004328"/>
    </source>
</evidence>
<gene>
    <name evidence="5" type="ORF">HTVC041P_gp37</name>
</gene>
<evidence type="ECO:0000313" key="6">
    <source>
        <dbReference type="Proteomes" id="UP001301519"/>
    </source>
</evidence>
<keyword evidence="6" id="KW-1185">Reference proteome</keyword>
<reference evidence="5 6" key="1">
    <citation type="submission" date="2023-08" db="EMBL/GenBank/DDBJ databases">
        <authorList>
            <person name="Du S."/>
            <person name="Wu Z."/>
            <person name="Wu Y."/>
            <person name="Yang M."/>
            <person name="Shao J."/>
            <person name="Liu H."/>
            <person name="Zhao Y."/>
            <person name="Zhang Z."/>
        </authorList>
    </citation>
    <scope>NUCLEOTIDE SEQUENCE [LARGE SCALE GENOMIC DNA]</scope>
</reference>
<evidence type="ECO:0000313" key="5">
    <source>
        <dbReference type="EMBL" id="WOZ55771.1"/>
    </source>
</evidence>
<keyword evidence="3" id="KW-0946">Virion</keyword>
<organism evidence="5 6">
    <name type="scientific">Pelagibacter phage HTVC041P</name>
    <dbReference type="NCBI Taxonomy" id="3072833"/>
    <lineage>
        <taxon>Viruses</taxon>
        <taxon>Duplodnaviria</taxon>
        <taxon>Heunggongvirae</taxon>
        <taxon>Uroviricota</taxon>
        <taxon>Caudoviricetes</taxon>
        <taxon>Autographivirales</taxon>
        <taxon>Autographivirales incertae sedis</taxon>
        <taxon>Aequorvirus</taxon>
        <taxon>Aequorvirus HTVC041P</taxon>
    </lineage>
</organism>
<sequence length="779" mass="79679">MSFLAQVTYTGDGSTTQYSITFPFIDSTHIKAFINGTQTTAFTISSSTLTFNSAPANSSTIRIERQTPNNTRLVDFTDGSVLTESDLDKSADQNFYIAQEITDDSASKIGIGTDDKIDAQSKIIKNVADPVNAQDAVSKNYLENTWLSTANKTALTTVNANIANINAVNSNATNINSAVSNATNINTVATNIGSVNTVATDIAKVIAVANDLAETVSEVETVANDLNETTSEIDTVANAITNVDAVGTNIANVNSVASNATNINAVAGNSTNINAVNSNSSNINTVAGQNSNITTLAGISANITTVAGISSNITTVAGMNSAISTVNSNSSNINTVAGAITNIDNVGNNIANVNTVATNLSGVNSFAERYRVQAGVPSSSNDVGDLVFDTTANKLKVFDGSSYALAGSSVNGTSQRFKFVATANQTTFSGQDVNSQTLTYDVASGTAFADIYLNGVKLDVSDFTASNGTSIILGSGASVGDILTVVSFGTFSLQNQNASHITTGTLSIDRLPSPTLTVKGDGSSTDGAIQLNCSQNSHGVKIKSPAHSAGQSYTLILPTSVGTNGQVLATNGNSTNQLSWVDAQETKPTVANVSQTIAPATATTINITGTNFVSIPQVDFVNGSTGAVTRANTVSFTNATTLSVNCTLASGNYYVRIENPDGNAGRSTNNIITASTAPSFSTSAGSLGTIAGNFSGTVATIAGTSDSAVTFSETTSVLTTANCTLSSAGVISTTDFGGSSTTPTTYNFTIRITDAEGQTADRAFSLTSSFGATGGAQFN</sequence>
<proteinExistence type="predicted"/>
<evidence type="ECO:0000256" key="3">
    <source>
        <dbReference type="ARBA" id="ARBA00022844"/>
    </source>
</evidence>
<name>A0AAX4G2S0_9CAUD</name>
<dbReference type="Proteomes" id="UP001301519">
    <property type="component" value="Segment"/>
</dbReference>
<dbReference type="InterPro" id="IPR005604">
    <property type="entry name" value="Phage_T7_tail_fibre-like_N"/>
</dbReference>
<evidence type="ECO:0000256" key="2">
    <source>
        <dbReference type="ARBA" id="ARBA00022732"/>
    </source>
</evidence>
<dbReference type="GO" id="GO:0098015">
    <property type="term" value="C:virus tail"/>
    <property type="evidence" value="ECO:0007669"/>
    <property type="project" value="UniProtKB-KW"/>
</dbReference>
<dbReference type="Pfam" id="PF03906">
    <property type="entry name" value="Phage_T7_tail"/>
    <property type="match status" value="1"/>
</dbReference>
<comment type="subcellular location">
    <subcellularLocation>
        <location evidence="1">Virion</location>
    </subcellularLocation>
</comment>
<evidence type="ECO:0000259" key="4">
    <source>
        <dbReference type="Pfam" id="PF03906"/>
    </source>
</evidence>
<feature type="domain" description="Bacteriophage T7 tail fibre protein-like N-terminal" evidence="4">
    <location>
        <begin position="5"/>
        <end position="119"/>
    </location>
</feature>